<dbReference type="KEGG" id="rhd:R2APBS1_1935"/>
<sequence>MIECALGMDAPVPLPAAPVRSRYGAFDPPQSLRELLIALDAVLPFVHLPRDASSSVRVDLQRVREAQACARRLLRLPWVAVLEASSTHLDESERAMLADGAPPDPFLLIMACDHGWLLHVPTVTGPNAPLGPGLANLFAFAARQKIAYVRIDDDAPLVPDVVVLS</sequence>
<evidence type="ECO:0000259" key="1">
    <source>
        <dbReference type="Pfam" id="PF19419"/>
    </source>
</evidence>
<dbReference type="STRING" id="666685.R2APBS1_1935"/>
<dbReference type="Proteomes" id="UP000011859">
    <property type="component" value="Chromosome"/>
</dbReference>
<evidence type="ECO:0000313" key="2">
    <source>
        <dbReference type="EMBL" id="AGG89058.1"/>
    </source>
</evidence>
<keyword evidence="3" id="KW-1185">Reference proteome</keyword>
<reference evidence="2 3" key="1">
    <citation type="submission" date="2012-04" db="EMBL/GenBank/DDBJ databases">
        <title>Complete genome of Rhodanobacter sp. 2APBS1.</title>
        <authorList>
            <consortium name="US DOE Joint Genome Institute"/>
            <person name="Huntemann M."/>
            <person name="Wei C.-L."/>
            <person name="Han J."/>
            <person name="Detter J.C."/>
            <person name="Han C."/>
            <person name="Tapia R."/>
            <person name="Munk A.C.C."/>
            <person name="Chen A."/>
            <person name="Krypides N."/>
            <person name="Mavromatis K."/>
            <person name="Markowitz V."/>
            <person name="Szeto E."/>
            <person name="Ivanova N."/>
            <person name="Mikhailova N."/>
            <person name="Ovchinnikova G."/>
            <person name="Pagani I."/>
            <person name="Pati A."/>
            <person name="Goodwin L."/>
            <person name="Peters L."/>
            <person name="Pitluck S."/>
            <person name="Woyke T."/>
            <person name="Prakash O."/>
            <person name="Elkins J."/>
            <person name="Brown S."/>
            <person name="Palumbo A."/>
            <person name="Hemme C."/>
            <person name="Zhou J."/>
            <person name="Watson D."/>
            <person name="Jardine P."/>
            <person name="Kostka J."/>
            <person name="Green S."/>
        </authorList>
    </citation>
    <scope>NUCLEOTIDE SEQUENCE [LARGE SCALE GENOMIC DNA]</scope>
    <source>
        <strain evidence="2 3">2APBS1</strain>
    </source>
</reference>
<gene>
    <name evidence="2" type="ORF">R2APBS1_1935</name>
</gene>
<name>M4NHD9_9GAMM</name>
<organism evidence="2 3">
    <name type="scientific">Rhodanobacter denitrificans</name>
    <dbReference type="NCBI Taxonomy" id="666685"/>
    <lineage>
        <taxon>Bacteria</taxon>
        <taxon>Pseudomonadati</taxon>
        <taxon>Pseudomonadota</taxon>
        <taxon>Gammaproteobacteria</taxon>
        <taxon>Lysobacterales</taxon>
        <taxon>Rhodanobacteraceae</taxon>
        <taxon>Rhodanobacter</taxon>
    </lineage>
</organism>
<dbReference type="Pfam" id="PF19419">
    <property type="entry name" value="DUF5983"/>
    <property type="match status" value="1"/>
</dbReference>
<proteinExistence type="predicted"/>
<dbReference type="InterPro" id="IPR046025">
    <property type="entry name" value="DUF5983"/>
</dbReference>
<protein>
    <recommendedName>
        <fullName evidence="1">DUF5983 domain-containing protein</fullName>
    </recommendedName>
</protein>
<feature type="domain" description="DUF5983" evidence="1">
    <location>
        <begin position="82"/>
        <end position="160"/>
    </location>
</feature>
<accession>M4NHD9</accession>
<dbReference type="AlphaFoldDB" id="M4NHD9"/>
<dbReference type="HOGENOM" id="CLU_1609490_0_0_6"/>
<dbReference type="EMBL" id="CP003470">
    <property type="protein sequence ID" value="AGG89058.1"/>
    <property type="molecule type" value="Genomic_DNA"/>
</dbReference>
<evidence type="ECO:0000313" key="3">
    <source>
        <dbReference type="Proteomes" id="UP000011859"/>
    </source>
</evidence>